<comment type="similarity">
    <text evidence="1">Belongs to the LytR/CpsA/Psr (LCP) family.</text>
</comment>
<organism evidence="5 6">
    <name type="scientific">Brevibacterium paucivorans</name>
    <dbReference type="NCBI Taxonomy" id="170994"/>
    <lineage>
        <taxon>Bacteria</taxon>
        <taxon>Bacillati</taxon>
        <taxon>Actinomycetota</taxon>
        <taxon>Actinomycetes</taxon>
        <taxon>Micrococcales</taxon>
        <taxon>Brevibacteriaceae</taxon>
        <taxon>Brevibacterium</taxon>
    </lineage>
</organism>
<feature type="transmembrane region" description="Helical" evidence="3">
    <location>
        <begin position="125"/>
        <end position="145"/>
    </location>
</feature>
<feature type="transmembrane region" description="Helical" evidence="3">
    <location>
        <begin position="52"/>
        <end position="73"/>
    </location>
</feature>
<dbReference type="Proteomes" id="UP000235598">
    <property type="component" value="Unassembled WGS sequence"/>
</dbReference>
<feature type="region of interest" description="Disordered" evidence="2">
    <location>
        <begin position="473"/>
        <end position="492"/>
    </location>
</feature>
<dbReference type="PANTHER" id="PTHR33392:SF6">
    <property type="entry name" value="POLYISOPRENYL-TEICHOIC ACID--PEPTIDOGLYCAN TEICHOIC ACID TRANSFERASE TAGU"/>
    <property type="match status" value="1"/>
</dbReference>
<dbReference type="Gene3D" id="3.40.630.190">
    <property type="entry name" value="LCP protein"/>
    <property type="match status" value="1"/>
</dbReference>
<dbReference type="OrthoDB" id="3573673at2"/>
<evidence type="ECO:0000313" key="5">
    <source>
        <dbReference type="EMBL" id="PMD05906.1"/>
    </source>
</evidence>
<dbReference type="AlphaFoldDB" id="A0A2N6VP62"/>
<feature type="compositionally biased region" description="Basic and acidic residues" evidence="2">
    <location>
        <begin position="481"/>
        <end position="492"/>
    </location>
</feature>
<feature type="transmembrane region" description="Helical" evidence="3">
    <location>
        <begin position="79"/>
        <end position="104"/>
    </location>
</feature>
<dbReference type="EMBL" id="PNHK01000001">
    <property type="protein sequence ID" value="PMD05906.1"/>
    <property type="molecule type" value="Genomic_DNA"/>
</dbReference>
<keyword evidence="3" id="KW-0812">Transmembrane</keyword>
<evidence type="ECO:0000256" key="2">
    <source>
        <dbReference type="SAM" id="MobiDB-lite"/>
    </source>
</evidence>
<feature type="domain" description="Cell envelope-related transcriptional attenuator" evidence="4">
    <location>
        <begin position="190"/>
        <end position="371"/>
    </location>
</feature>
<reference evidence="5 6" key="1">
    <citation type="submission" date="2017-09" db="EMBL/GenBank/DDBJ databases">
        <title>Bacterial strain isolated from the female urinary microbiota.</title>
        <authorList>
            <person name="Thomas-White K."/>
            <person name="Kumar N."/>
            <person name="Forster S."/>
            <person name="Putonti C."/>
            <person name="Lawley T."/>
            <person name="Wolfe A.J."/>
        </authorList>
    </citation>
    <scope>NUCLEOTIDE SEQUENCE [LARGE SCALE GENOMIC DNA]</scope>
    <source>
        <strain evidence="5 6">UMB1301</strain>
    </source>
</reference>
<proteinExistence type="inferred from homology"/>
<evidence type="ECO:0000256" key="1">
    <source>
        <dbReference type="ARBA" id="ARBA00006068"/>
    </source>
</evidence>
<name>A0A2N6VP62_9MICO</name>
<keyword evidence="3" id="KW-1133">Transmembrane helix</keyword>
<dbReference type="InterPro" id="IPR050922">
    <property type="entry name" value="LytR/CpsA/Psr_CW_biosynth"/>
</dbReference>
<comment type="caution">
    <text evidence="5">The sequence shown here is derived from an EMBL/GenBank/DDBJ whole genome shotgun (WGS) entry which is preliminary data.</text>
</comment>
<evidence type="ECO:0000259" key="4">
    <source>
        <dbReference type="Pfam" id="PF03816"/>
    </source>
</evidence>
<protein>
    <submittedName>
        <fullName evidence="5">LytR family transcriptional regulator</fullName>
    </submittedName>
</protein>
<keyword evidence="3" id="KW-0472">Membrane</keyword>
<dbReference type="InterPro" id="IPR004474">
    <property type="entry name" value="LytR_CpsA_psr"/>
</dbReference>
<sequence length="492" mass="53841">MSRQLKYVDPLRNPRFASEEVRNRRGWVLLLTSALIPGSVQTMLGNRKMGRFALRVTLVTWALLLVVLVLAIVRKQWLISLATSSFVLIPLMAFAVLLGVVWVLCLLDTVRLIRVASLGKRTRPVFLSAALVSVLVVGGAFTYGVTTLNSGRQLLNNIFNSRKVEKAVDGRYNIALLGSDAGKGRTGVRPDSLSVVSIDAKTGAAVSIGLPRNMQNVPFPKGSPLAKEYPNGYNCGDDCLLNAVYQLGEDNASLFPDDGPPAGVQATKQAMEGVTGLKIQYYAMIDLKGFEQLIDAMGGIKLTSHVRVPISSKTNKRTGKHGPPKGWIEPGENIHLDGYHALWYARSREFASDYERMTRQRCVQEAMLTQLDPATVLSRFQKIAGAAPNVVSTDVPRSQLDYFVDLAQKTRDHKLGKLNLSPPRVKPSHPDFDKAHSLVQEAIKKSEENAQKDKQGLGAPADVSYYAMGADTLAAPESNDDDAKDKEICEVK</sequence>
<dbReference type="Pfam" id="PF03816">
    <property type="entry name" value="LytR_cpsA_psr"/>
    <property type="match status" value="1"/>
</dbReference>
<evidence type="ECO:0000256" key="3">
    <source>
        <dbReference type="SAM" id="Phobius"/>
    </source>
</evidence>
<gene>
    <name evidence="5" type="ORF">CJ199_00380</name>
</gene>
<accession>A0A2N6VP62</accession>
<dbReference type="PANTHER" id="PTHR33392">
    <property type="entry name" value="POLYISOPRENYL-TEICHOIC ACID--PEPTIDOGLYCAN TEICHOIC ACID TRANSFERASE TAGU"/>
    <property type="match status" value="1"/>
</dbReference>
<dbReference type="RefSeq" id="WP_102237565.1">
    <property type="nucleotide sequence ID" value="NZ_PNHK01000001.1"/>
</dbReference>
<evidence type="ECO:0000313" key="6">
    <source>
        <dbReference type="Proteomes" id="UP000235598"/>
    </source>
</evidence>